<sequence>MTVSLKHSKTSSVADTGDANLVQSTDWNAEHVLTLSGISLIGRSTAGIGAAAEISVGTGLALATNTLSVSVGSVVQAWDADLDAIAALSGTSGLLKKTGTNTWSLDTSAYLTAITSAQVTTALTYTPANKTGESFTGSISTTGTVSDSSGNVRKTRSATPVTSTATLAWNSDSADFLTVTALAAAMTISADSGSPVDGQAFTFRIKDNNTARGLFFTTGATKAFRAMGVTLPSTTVATKTTYIGCIYNATDFRWDVVAVTTEA</sequence>
<feature type="region of interest" description="Disordered" evidence="1">
    <location>
        <begin position="136"/>
        <end position="157"/>
    </location>
</feature>
<dbReference type="EMBL" id="LR796160">
    <property type="protein sequence ID" value="CAB4122808.1"/>
    <property type="molecule type" value="Genomic_DNA"/>
</dbReference>
<reference evidence="2" key="1">
    <citation type="submission" date="2020-04" db="EMBL/GenBank/DDBJ databases">
        <authorList>
            <person name="Chiriac C."/>
            <person name="Salcher M."/>
            <person name="Ghai R."/>
            <person name="Kavagutti S V."/>
        </authorList>
    </citation>
    <scope>NUCLEOTIDE SEQUENCE</scope>
</reference>
<accession>A0A6J5KKN1</accession>
<evidence type="ECO:0000256" key="1">
    <source>
        <dbReference type="SAM" id="MobiDB-lite"/>
    </source>
</evidence>
<evidence type="ECO:0000313" key="3">
    <source>
        <dbReference type="EMBL" id="CAB4123531.1"/>
    </source>
</evidence>
<evidence type="ECO:0000313" key="2">
    <source>
        <dbReference type="EMBL" id="CAB4122808.1"/>
    </source>
</evidence>
<name>A0A6J5KKN1_9CAUD</name>
<proteinExistence type="predicted"/>
<organism evidence="2">
    <name type="scientific">uncultured Caudovirales phage</name>
    <dbReference type="NCBI Taxonomy" id="2100421"/>
    <lineage>
        <taxon>Viruses</taxon>
        <taxon>Duplodnaviria</taxon>
        <taxon>Heunggongvirae</taxon>
        <taxon>Uroviricota</taxon>
        <taxon>Caudoviricetes</taxon>
        <taxon>Peduoviridae</taxon>
        <taxon>Maltschvirus</taxon>
        <taxon>Maltschvirus maltsch</taxon>
    </lineage>
</organism>
<protein>
    <submittedName>
        <fullName evidence="2">Uncharacterized protein</fullName>
    </submittedName>
</protein>
<gene>
    <name evidence="2" type="ORF">UFOVP32_72</name>
    <name evidence="3" type="ORF">UFOVP50_4</name>
</gene>
<dbReference type="EMBL" id="LR796173">
    <property type="protein sequence ID" value="CAB4123531.1"/>
    <property type="molecule type" value="Genomic_DNA"/>
</dbReference>